<evidence type="ECO:0000313" key="7">
    <source>
        <dbReference type="EMBL" id="RZN69398.1"/>
    </source>
</evidence>
<dbReference type="Gene3D" id="3.40.50.261">
    <property type="entry name" value="Succinyl-CoA synthetase domains"/>
    <property type="match status" value="2"/>
</dbReference>
<evidence type="ECO:0000313" key="8">
    <source>
        <dbReference type="Proteomes" id="UP000320766"/>
    </source>
</evidence>
<dbReference type="InterPro" id="IPR032875">
    <property type="entry name" value="Succ_CoA_lig_flav_dom"/>
</dbReference>
<dbReference type="InterPro" id="IPR003781">
    <property type="entry name" value="CoA-bd"/>
</dbReference>
<evidence type="ECO:0000256" key="2">
    <source>
        <dbReference type="ARBA" id="ARBA00012957"/>
    </source>
</evidence>
<dbReference type="EMBL" id="RXIL01000079">
    <property type="protein sequence ID" value="RZN69398.1"/>
    <property type="molecule type" value="Genomic_DNA"/>
</dbReference>
<protein>
    <recommendedName>
        <fullName evidence="2">acetate--CoA ligase (ADP-forming)</fullName>
        <ecNumber evidence="2">6.2.1.13</ecNumber>
    </recommendedName>
</protein>
<dbReference type="SMART" id="SM00881">
    <property type="entry name" value="CoA_binding"/>
    <property type="match status" value="1"/>
</dbReference>
<dbReference type="PANTHER" id="PTHR43334:SF2">
    <property type="entry name" value="ACETATE--COA LIGASE [ADP-FORMING]"/>
    <property type="match status" value="1"/>
</dbReference>
<dbReference type="Pfam" id="PF13607">
    <property type="entry name" value="Succ_CoA_lig"/>
    <property type="match status" value="1"/>
</dbReference>
<name>A0A520KXS7_9EURY</name>
<dbReference type="InterPro" id="IPR016102">
    <property type="entry name" value="Succinyl-CoA_synth-like"/>
</dbReference>
<dbReference type="GO" id="GO:0005524">
    <property type="term" value="F:ATP binding"/>
    <property type="evidence" value="ECO:0007669"/>
    <property type="project" value="UniProtKB-KW"/>
</dbReference>
<keyword evidence="4" id="KW-0547">Nucleotide-binding</keyword>
<comment type="caution">
    <text evidence="7">The sequence shown here is derived from an EMBL/GenBank/DDBJ whole genome shotgun (WGS) entry which is preliminary data.</text>
</comment>
<dbReference type="InterPro" id="IPR043938">
    <property type="entry name" value="Ligase_CoA_dom"/>
</dbReference>
<evidence type="ECO:0000259" key="6">
    <source>
        <dbReference type="SMART" id="SM00881"/>
    </source>
</evidence>
<dbReference type="PANTHER" id="PTHR43334">
    <property type="entry name" value="ACETATE--COA LIGASE [ADP-FORMING]"/>
    <property type="match status" value="1"/>
</dbReference>
<dbReference type="GO" id="GO:0043758">
    <property type="term" value="F:acetate-CoA ligase (ADP-forming) activity"/>
    <property type="evidence" value="ECO:0007669"/>
    <property type="project" value="UniProtKB-EC"/>
</dbReference>
<evidence type="ECO:0000256" key="1">
    <source>
        <dbReference type="ARBA" id="ARBA00001619"/>
    </source>
</evidence>
<comment type="catalytic activity">
    <reaction evidence="1">
        <text>acetate + ATP + CoA = acetyl-CoA + ADP + phosphate</text>
        <dbReference type="Rhea" id="RHEA:15081"/>
        <dbReference type="ChEBI" id="CHEBI:30089"/>
        <dbReference type="ChEBI" id="CHEBI:30616"/>
        <dbReference type="ChEBI" id="CHEBI:43474"/>
        <dbReference type="ChEBI" id="CHEBI:57287"/>
        <dbReference type="ChEBI" id="CHEBI:57288"/>
        <dbReference type="ChEBI" id="CHEBI:456216"/>
        <dbReference type="EC" id="6.2.1.13"/>
    </reaction>
</comment>
<evidence type="ECO:0000256" key="3">
    <source>
        <dbReference type="ARBA" id="ARBA00022598"/>
    </source>
</evidence>
<evidence type="ECO:0000256" key="5">
    <source>
        <dbReference type="ARBA" id="ARBA00022840"/>
    </source>
</evidence>
<gene>
    <name evidence="7" type="ORF">EF807_04630</name>
</gene>
<accession>A0A520KXS7</accession>
<keyword evidence="5" id="KW-0067">ATP-binding</keyword>
<dbReference type="Gene3D" id="3.40.50.720">
    <property type="entry name" value="NAD(P)-binding Rossmann-like Domain"/>
    <property type="match status" value="1"/>
</dbReference>
<dbReference type="InterPro" id="IPR051538">
    <property type="entry name" value="Acyl-CoA_Synth/Transferase"/>
</dbReference>
<dbReference type="SUPFAM" id="SSF51735">
    <property type="entry name" value="NAD(P)-binding Rossmann-fold domains"/>
    <property type="match status" value="1"/>
</dbReference>
<dbReference type="Pfam" id="PF13380">
    <property type="entry name" value="CoA_binding_2"/>
    <property type="match status" value="1"/>
</dbReference>
<dbReference type="EC" id="6.2.1.13" evidence="2"/>
<reference evidence="7 8" key="1">
    <citation type="journal article" date="2019" name="Nat. Microbiol.">
        <title>Wide diversity of methane and short-chain alkane metabolisms in uncultured archaea.</title>
        <authorList>
            <person name="Borrel G."/>
            <person name="Adam P.S."/>
            <person name="McKay L.J."/>
            <person name="Chen L.X."/>
            <person name="Sierra-Garcia I.N."/>
            <person name="Sieber C.M."/>
            <person name="Letourneur Q."/>
            <person name="Ghozlane A."/>
            <person name="Andersen G.L."/>
            <person name="Li W.J."/>
            <person name="Hallam S.J."/>
            <person name="Muyzer G."/>
            <person name="de Oliveira V.M."/>
            <person name="Inskeep W.P."/>
            <person name="Banfield J.F."/>
            <person name="Gribaldo S."/>
        </authorList>
    </citation>
    <scope>NUCLEOTIDE SEQUENCE [LARGE SCALE GENOMIC DNA]</scope>
    <source>
        <strain evidence="7">NM1b</strain>
    </source>
</reference>
<sequence length="471" mass="50644">MKDLSAIFEPRSVAIVGASANPVKWGCIIPSNILMNSFDGGIYLINPKGEEILGMEVYKNIKDVPGEVDLAIIVRPSETCLSHIEECVDKGVKSIILLSGGFSEAGDGGTALENRIVDVVRGKNVPLVGPNTMGIYSAPVSLSALMPPVTPKKGPISFISQSGNIGTNILSFGGEMGLGFNKFVSCGNAADIDIADYLEYLDSDQKTKVVVLYMEGVRDGRKFMDVAKRVSLKKPIIAYKAGKTAKGVMAAASHTGALAGSSKVYQSAFKQCGITEASTVNEITDLARAFLYLPLPKGNKVGIVTWGGGYGVVATDACEDAGLEVPELDEEVLEALDKILPPYWSKGNPVDLVAMMEGVIEGKMPDILDILVKSDGIDAVIASGYILGGINPTNQKTEGFTTFYDEVNRNNVAKIIELMKKYEKPIIPVTTVADQRAVQRFSEEEIVIYSSLESTANILAKMFGRYKYLEW</sequence>
<dbReference type="Pfam" id="PF19045">
    <property type="entry name" value="Ligase_CoA_2"/>
    <property type="match status" value="1"/>
</dbReference>
<dbReference type="InterPro" id="IPR036291">
    <property type="entry name" value="NAD(P)-bd_dom_sf"/>
</dbReference>
<dbReference type="SUPFAM" id="SSF52210">
    <property type="entry name" value="Succinyl-CoA synthetase domains"/>
    <property type="match status" value="2"/>
</dbReference>
<proteinExistence type="predicted"/>
<keyword evidence="3" id="KW-0436">Ligase</keyword>
<evidence type="ECO:0000256" key="4">
    <source>
        <dbReference type="ARBA" id="ARBA00022741"/>
    </source>
</evidence>
<dbReference type="Proteomes" id="UP000320766">
    <property type="component" value="Unassembled WGS sequence"/>
</dbReference>
<dbReference type="AlphaFoldDB" id="A0A520KXS7"/>
<feature type="domain" description="CoA-binding" evidence="6">
    <location>
        <begin position="7"/>
        <end position="102"/>
    </location>
</feature>
<organism evidence="7 8">
    <name type="scientific">Candidatus Methanolliviera hydrocarbonicum</name>
    <dbReference type="NCBI Taxonomy" id="2491085"/>
    <lineage>
        <taxon>Archaea</taxon>
        <taxon>Methanobacteriati</taxon>
        <taxon>Methanobacteriota</taxon>
        <taxon>Candidatus Methanoliparia</taxon>
        <taxon>Candidatus Methanoliparales</taxon>
        <taxon>Candidatus Methanollivieraceae</taxon>
        <taxon>Candidatus Methanolliviera</taxon>
    </lineage>
</organism>